<evidence type="ECO:0000313" key="6">
    <source>
        <dbReference type="EMBL" id="KAK3214537.1"/>
    </source>
</evidence>
<feature type="domain" description="Dynamin-type G" evidence="5">
    <location>
        <begin position="111"/>
        <end position="431"/>
    </location>
</feature>
<dbReference type="GO" id="GO:0005874">
    <property type="term" value="C:microtubule"/>
    <property type="evidence" value="ECO:0007669"/>
    <property type="project" value="TreeGrafter"/>
</dbReference>
<dbReference type="Pfam" id="PF01031">
    <property type="entry name" value="Dynamin_M"/>
    <property type="match status" value="1"/>
</dbReference>
<dbReference type="Pfam" id="PF00350">
    <property type="entry name" value="Dynamin_N"/>
    <property type="match status" value="1"/>
</dbReference>
<evidence type="ECO:0000256" key="3">
    <source>
        <dbReference type="SAM" id="MobiDB-lite"/>
    </source>
</evidence>
<evidence type="ECO:0000259" key="4">
    <source>
        <dbReference type="PROSITE" id="PS51388"/>
    </source>
</evidence>
<dbReference type="GO" id="GO:0005737">
    <property type="term" value="C:cytoplasm"/>
    <property type="evidence" value="ECO:0007669"/>
    <property type="project" value="TreeGrafter"/>
</dbReference>
<dbReference type="GO" id="GO:0031623">
    <property type="term" value="P:receptor internalization"/>
    <property type="evidence" value="ECO:0007669"/>
    <property type="project" value="TreeGrafter"/>
</dbReference>
<comment type="caution">
    <text evidence="6">The sequence shown here is derived from an EMBL/GenBank/DDBJ whole genome shotgun (WGS) entry which is preliminary data.</text>
</comment>
<dbReference type="EMBL" id="WVTA01000003">
    <property type="protein sequence ID" value="KAK3214537.1"/>
    <property type="molecule type" value="Genomic_DNA"/>
</dbReference>
<feature type="region of interest" description="Disordered" evidence="3">
    <location>
        <begin position="544"/>
        <end position="582"/>
    </location>
</feature>
<dbReference type="SUPFAM" id="SSF52540">
    <property type="entry name" value="P-loop containing nucleoside triphosphate hydrolases"/>
    <property type="match status" value="1"/>
</dbReference>
<dbReference type="GO" id="GO:0005886">
    <property type="term" value="C:plasma membrane"/>
    <property type="evidence" value="ECO:0007669"/>
    <property type="project" value="TreeGrafter"/>
</dbReference>
<gene>
    <name evidence="6" type="ORF">GRF29_19g467717</name>
</gene>
<evidence type="ECO:0000313" key="7">
    <source>
        <dbReference type="Proteomes" id="UP001280581"/>
    </source>
</evidence>
<reference evidence="6 7" key="1">
    <citation type="submission" date="2021-02" db="EMBL/GenBank/DDBJ databases">
        <title>Genome assembly of Pseudopithomyces chartarum.</title>
        <authorList>
            <person name="Jauregui R."/>
            <person name="Singh J."/>
            <person name="Voisey C."/>
        </authorList>
    </citation>
    <scope>NUCLEOTIDE SEQUENCE [LARGE SCALE GENOMIC DNA]</scope>
    <source>
        <strain evidence="6 7">AGR01</strain>
    </source>
</reference>
<dbReference type="InterPro" id="IPR001401">
    <property type="entry name" value="Dynamin_GTPase"/>
</dbReference>
<feature type="compositionally biased region" description="Low complexity" evidence="3">
    <location>
        <begin position="1"/>
        <end position="22"/>
    </location>
</feature>
<dbReference type="PROSITE" id="PS51718">
    <property type="entry name" value="G_DYNAMIN_2"/>
    <property type="match status" value="1"/>
</dbReference>
<dbReference type="GO" id="GO:0008017">
    <property type="term" value="F:microtubule binding"/>
    <property type="evidence" value="ECO:0007669"/>
    <property type="project" value="TreeGrafter"/>
</dbReference>
<feature type="region of interest" description="Disordered" evidence="3">
    <location>
        <begin position="1"/>
        <end position="80"/>
    </location>
</feature>
<feature type="compositionally biased region" description="Low complexity" evidence="3">
    <location>
        <begin position="45"/>
        <end position="60"/>
    </location>
</feature>
<dbReference type="PROSITE" id="PS51388">
    <property type="entry name" value="GED"/>
    <property type="match status" value="1"/>
</dbReference>
<evidence type="ECO:0000256" key="2">
    <source>
        <dbReference type="ARBA" id="ARBA00023134"/>
    </source>
</evidence>
<proteinExistence type="predicted"/>
<dbReference type="CDD" id="cd08771">
    <property type="entry name" value="DLP_1"/>
    <property type="match status" value="1"/>
</dbReference>
<dbReference type="InterPro" id="IPR027417">
    <property type="entry name" value="P-loop_NTPase"/>
</dbReference>
<keyword evidence="2" id="KW-0342">GTP-binding</keyword>
<dbReference type="AlphaFoldDB" id="A0AAN6RK15"/>
<dbReference type="Proteomes" id="UP001280581">
    <property type="component" value="Unassembled WGS sequence"/>
</dbReference>
<dbReference type="InterPro" id="IPR000375">
    <property type="entry name" value="Dynamin_stalk"/>
</dbReference>
<dbReference type="InterPro" id="IPR020850">
    <property type="entry name" value="GED_dom"/>
</dbReference>
<protein>
    <submittedName>
        <fullName evidence="6">Uncharacterized protein</fullName>
    </submittedName>
</protein>
<dbReference type="GO" id="GO:0005525">
    <property type="term" value="F:GTP binding"/>
    <property type="evidence" value="ECO:0007669"/>
    <property type="project" value="InterPro"/>
</dbReference>
<dbReference type="GO" id="GO:0003924">
    <property type="term" value="F:GTPase activity"/>
    <property type="evidence" value="ECO:0007669"/>
    <property type="project" value="InterPro"/>
</dbReference>
<feature type="domain" description="GED" evidence="4">
    <location>
        <begin position="773"/>
        <end position="870"/>
    </location>
</feature>
<keyword evidence="7" id="KW-1185">Reference proteome</keyword>
<dbReference type="InterPro" id="IPR030381">
    <property type="entry name" value="G_DYNAMIN_dom"/>
</dbReference>
<keyword evidence="1" id="KW-0547">Nucleotide-binding</keyword>
<sequence length="911" mass="102705">MVGTTRASAARQQAQQMPQLRANAGTAVPQRNNHCGFSDGYATPQESESQSSQTERSQLSPTPLPLRQASEVRTVATTESHPNEATALGVHTKEIISVINHLEGLGLHQQKIQLPKCVILGEQSSGKSSVIEAISGVRTPRAGGTCTRCPLFISLASSNDPQSPWSARVSLRYNYKYDPFVLNGKFPGWAPNPAVQEFKFGQCKTPDELEGAIRRAQLALVHPLEDPVGFARDRIAPIDQDECHMVNFSPNIVCIHVTQPGLPNLSFYDLPGLISQSENPTDVRLVKQLVQDYVQDPDALVLVACSLAADIATSIASGLARNEWEAGERCIGVLTKPDLLPAGSSDTPLYKVLNRMELKFGHGYFVVKNPDQLMLNNHLTHKDAREQEHQFFATTEPWCSRLHSYQSRFGTANLQHYLSEQLATLMLKALPTIYAQVKGRLNEIDFELKQIPEPPPSHSAVRIISDLLNDFSTNVRKELEAEYPCKTWMGLWKEIQQRFIDAMLEMRPTMRTIGLRDQGLYKSTLPGQSSHDPVCLDEDAYAGSVQHNSPETPQKKRKLEGTSGPTPTKTPRSIRAPTVTPSKGHAIGRGYTNFRTVYQLDQVVQHLSEHSVTKIHDQLQPMVVNDMIKLTLQKWPLPLTQLFDDLERELKGFLRVIFDRYFGTRSDTKIYADAWRIVEDIFNTSMAEQRFNLAADILGNELEGPYIFHQKKFDDAKDLLRQKYTNARFNTRLRLYMQEMEEHLGVDKVPTEERLRKDEKVRAQVSKEPYQKEIDVVARITSYYELAADRFHDSICMGIEGKLFKRLRTRLRDEMDDTLGIHDIDNGARRAMELLEEPSHHADRRRQLIAMKNALLEGQACLDRLKAKHGNSIDMVQSANGFGSLGQNSDPFAPTTGLPTDETEGIMRYRY</sequence>
<evidence type="ECO:0000259" key="5">
    <source>
        <dbReference type="PROSITE" id="PS51718"/>
    </source>
</evidence>
<dbReference type="PANTHER" id="PTHR11566:SF131">
    <property type="entry name" value="GTPASE, PUTATIVE (AFU_ORTHOLOGUE AFUA_6G07630)-RELATED"/>
    <property type="match status" value="1"/>
</dbReference>
<accession>A0AAN6RK15</accession>
<dbReference type="SMART" id="SM00053">
    <property type="entry name" value="DYNc"/>
    <property type="match status" value="1"/>
</dbReference>
<dbReference type="InterPro" id="IPR045063">
    <property type="entry name" value="Dynamin_N"/>
</dbReference>
<dbReference type="PRINTS" id="PR00195">
    <property type="entry name" value="DYNAMIN"/>
</dbReference>
<evidence type="ECO:0000256" key="1">
    <source>
        <dbReference type="ARBA" id="ARBA00022741"/>
    </source>
</evidence>
<organism evidence="6 7">
    <name type="scientific">Pseudopithomyces chartarum</name>
    <dbReference type="NCBI Taxonomy" id="1892770"/>
    <lineage>
        <taxon>Eukaryota</taxon>
        <taxon>Fungi</taxon>
        <taxon>Dikarya</taxon>
        <taxon>Ascomycota</taxon>
        <taxon>Pezizomycotina</taxon>
        <taxon>Dothideomycetes</taxon>
        <taxon>Pleosporomycetidae</taxon>
        <taxon>Pleosporales</taxon>
        <taxon>Massarineae</taxon>
        <taxon>Didymosphaeriaceae</taxon>
        <taxon>Pseudopithomyces</taxon>
    </lineage>
</organism>
<dbReference type="PANTHER" id="PTHR11566">
    <property type="entry name" value="DYNAMIN"/>
    <property type="match status" value="1"/>
</dbReference>
<name>A0AAN6RK15_9PLEO</name>
<dbReference type="Gene3D" id="3.40.50.300">
    <property type="entry name" value="P-loop containing nucleotide triphosphate hydrolases"/>
    <property type="match status" value="1"/>
</dbReference>
<dbReference type="InterPro" id="IPR022812">
    <property type="entry name" value="Dynamin"/>
</dbReference>